<dbReference type="InterPro" id="IPR050078">
    <property type="entry name" value="Ribosomal_L11_MeTrfase_PrmA"/>
</dbReference>
<keyword evidence="1" id="KW-0489">Methyltransferase</keyword>
<keyword evidence="2" id="KW-0808">Transferase</keyword>
<dbReference type="Pfam" id="PF06325">
    <property type="entry name" value="PrmA"/>
    <property type="match status" value="1"/>
</dbReference>
<organism evidence="3 4">
    <name type="scientific">Marinobacter segnicrescens</name>
    <dbReference type="NCBI Taxonomy" id="430453"/>
    <lineage>
        <taxon>Bacteria</taxon>
        <taxon>Pseudomonadati</taxon>
        <taxon>Pseudomonadota</taxon>
        <taxon>Gammaproteobacteria</taxon>
        <taxon>Pseudomonadales</taxon>
        <taxon>Marinobacteraceae</taxon>
        <taxon>Marinobacter</taxon>
    </lineage>
</organism>
<protein>
    <submittedName>
        <fullName evidence="3">Predicted nicotinamide N-methyase</fullName>
    </submittedName>
</protein>
<reference evidence="4" key="1">
    <citation type="submission" date="2016-10" db="EMBL/GenBank/DDBJ databases">
        <authorList>
            <person name="Varghese N."/>
            <person name="Submissions S."/>
        </authorList>
    </citation>
    <scope>NUCLEOTIDE SEQUENCE [LARGE SCALE GENOMIC DNA]</scope>
    <source>
        <strain evidence="4">CGMCC 1.6489</strain>
    </source>
</reference>
<dbReference type="Proteomes" id="UP000198762">
    <property type="component" value="Unassembled WGS sequence"/>
</dbReference>
<proteinExistence type="predicted"/>
<dbReference type="RefSeq" id="WP_091853097.1">
    <property type="nucleotide sequence ID" value="NZ_FOHZ01000013.1"/>
</dbReference>
<dbReference type="PANTHER" id="PTHR43648:SF1">
    <property type="entry name" value="ELECTRON TRANSFER FLAVOPROTEIN BETA SUBUNIT LYSINE METHYLTRANSFERASE"/>
    <property type="match status" value="1"/>
</dbReference>
<dbReference type="AlphaFoldDB" id="A0A1I0FMX1"/>
<dbReference type="SUPFAM" id="SSF53335">
    <property type="entry name" value="S-adenosyl-L-methionine-dependent methyltransferases"/>
    <property type="match status" value="1"/>
</dbReference>
<dbReference type="Gene3D" id="3.40.50.150">
    <property type="entry name" value="Vaccinia Virus protein VP39"/>
    <property type="match status" value="1"/>
</dbReference>
<evidence type="ECO:0000313" key="3">
    <source>
        <dbReference type="EMBL" id="SET59729.1"/>
    </source>
</evidence>
<evidence type="ECO:0000313" key="4">
    <source>
        <dbReference type="Proteomes" id="UP000198762"/>
    </source>
</evidence>
<name>A0A1I0FMX1_9GAMM</name>
<dbReference type="InterPro" id="IPR029063">
    <property type="entry name" value="SAM-dependent_MTases_sf"/>
</dbReference>
<dbReference type="STRING" id="430453.SAMN04487962_11380"/>
<evidence type="ECO:0000256" key="1">
    <source>
        <dbReference type="ARBA" id="ARBA00022603"/>
    </source>
</evidence>
<dbReference type="GO" id="GO:0032259">
    <property type="term" value="P:methylation"/>
    <property type="evidence" value="ECO:0007669"/>
    <property type="project" value="UniProtKB-KW"/>
</dbReference>
<sequence>MDIDDYTIPAGLVGAIRRTLPRGRLAVSRPAGCPSLALYLFDPQVLQGPLSHDEAQAVVAEPAYWSFCWASGQVLAQWILDHPEQVRGRRVLDFGSGSGIVAVAAAKAGADEAIACDLDPDALAATEANAALNGVRVTLCDDWHRRPAGLDLITAADVLYDRDNRPFLQMFREAAGEVLLADSRVKDLVEPGYEVLDMVAATTWPDLNEFEEFNQVRLYRSGSDG</sequence>
<dbReference type="OrthoDB" id="9794615at2"/>
<evidence type="ECO:0000256" key="2">
    <source>
        <dbReference type="ARBA" id="ARBA00022679"/>
    </source>
</evidence>
<keyword evidence="4" id="KW-1185">Reference proteome</keyword>
<gene>
    <name evidence="3" type="ORF">SAMN04487962_11380</name>
</gene>
<accession>A0A1I0FMX1</accession>
<dbReference type="GO" id="GO:0016279">
    <property type="term" value="F:protein-lysine N-methyltransferase activity"/>
    <property type="evidence" value="ECO:0007669"/>
    <property type="project" value="TreeGrafter"/>
</dbReference>
<dbReference type="PANTHER" id="PTHR43648">
    <property type="entry name" value="ELECTRON TRANSFER FLAVOPROTEIN BETA SUBUNIT LYSINE METHYLTRANSFERASE"/>
    <property type="match status" value="1"/>
</dbReference>
<dbReference type="EMBL" id="FOHZ01000013">
    <property type="protein sequence ID" value="SET59729.1"/>
    <property type="molecule type" value="Genomic_DNA"/>
</dbReference>